<dbReference type="AlphaFoldDB" id="A0A258FG83"/>
<name>A0A258FG83_9CAUL</name>
<dbReference type="InterPro" id="IPR025566">
    <property type="entry name" value="DUF4331"/>
</dbReference>
<dbReference type="Proteomes" id="UP000215595">
    <property type="component" value="Unassembled WGS sequence"/>
</dbReference>
<evidence type="ECO:0000313" key="1">
    <source>
        <dbReference type="EMBL" id="OYX31119.1"/>
    </source>
</evidence>
<comment type="caution">
    <text evidence="1">The sequence shown here is derived from an EMBL/GenBank/DDBJ whole genome shotgun (WGS) entry which is preliminary data.</text>
</comment>
<dbReference type="Pfam" id="PF14224">
    <property type="entry name" value="DUF4331"/>
    <property type="match status" value="1"/>
</dbReference>
<proteinExistence type="predicted"/>
<sequence length="521" mass="54833">MAAVALSALVCAAAPSASGSSHREAPAITETPKVDGTDFYMFRSYEPGRAGFVTLIANYQPLQGPGYGPNYFTMDPDAIYEIHIDNNGDAQEDITFQFQFTNTLRNNTGITLNVGGKTLPIPLRAIGPIGSSNDPNQGELESFTLNVIRGDRRTGTRQLVTHENGGQAFAKPVDNIGGKTFPNYAAYADSFVSNANIPGCNGLSRVFAGQRAEAFAVNLGPSFDLVNYVPIEGASAPGANDTGGFPGGIRQSRANDDLVGRLNITSLAIEVPIACLVGSGNGVIGGWTTASLPQATLRDPTPTYTDPTVDGGAFVQVSRLSHPLVNELVIGLPFKDLFNAVEPTADAAVADFVTNPTFPAILNALFRGPVNQTLGTNIPDLAPNNFPRNDLVATFLTGIPTLNQQSTVRAAEIMRLNTNIAPTPQATQSTFGVAGDDLAGYPNGRRPGDDTVDITLRVAMGRLCHPVPINGVQTALGLCQPSNAPVGTVPFTDGAPISARELQNRFPYLNTPLRGSPRGGQ</sequence>
<reference evidence="1 2" key="1">
    <citation type="submission" date="2017-03" db="EMBL/GenBank/DDBJ databases">
        <title>Lifting the veil on microbial sulfur biogeochemistry in mining wastewaters.</title>
        <authorList>
            <person name="Kantor R.S."/>
            <person name="Colenbrander Nelson T."/>
            <person name="Marshall S."/>
            <person name="Bennett D."/>
            <person name="Apte S."/>
            <person name="Camacho D."/>
            <person name="Thomas B.C."/>
            <person name="Warren L.A."/>
            <person name="Banfield J.F."/>
        </authorList>
    </citation>
    <scope>NUCLEOTIDE SEQUENCE [LARGE SCALE GENOMIC DNA]</scope>
    <source>
        <strain evidence="1">32-69-9</strain>
    </source>
</reference>
<protein>
    <recommendedName>
        <fullName evidence="3">DUF4331 domain-containing protein</fullName>
    </recommendedName>
</protein>
<accession>A0A258FG83</accession>
<gene>
    <name evidence="1" type="ORF">B7Z01_13075</name>
</gene>
<dbReference type="EMBL" id="NCEB01000035">
    <property type="protein sequence ID" value="OYX31119.1"/>
    <property type="molecule type" value="Genomic_DNA"/>
</dbReference>
<evidence type="ECO:0008006" key="3">
    <source>
        <dbReference type="Google" id="ProtNLM"/>
    </source>
</evidence>
<evidence type="ECO:0000313" key="2">
    <source>
        <dbReference type="Proteomes" id="UP000215595"/>
    </source>
</evidence>
<organism evidence="1 2">
    <name type="scientific">Brevundimonas subvibrioides</name>
    <dbReference type="NCBI Taxonomy" id="74313"/>
    <lineage>
        <taxon>Bacteria</taxon>
        <taxon>Pseudomonadati</taxon>
        <taxon>Pseudomonadota</taxon>
        <taxon>Alphaproteobacteria</taxon>
        <taxon>Caulobacterales</taxon>
        <taxon>Caulobacteraceae</taxon>
        <taxon>Brevundimonas</taxon>
    </lineage>
</organism>